<gene>
    <name evidence="1" type="ORF">EV212_10337</name>
</gene>
<accession>A0A4R2LC76</accession>
<dbReference type="EMBL" id="SLXA01000003">
    <property type="protein sequence ID" value="TCO85316.1"/>
    <property type="molecule type" value="Genomic_DNA"/>
</dbReference>
<organism evidence="1 2">
    <name type="scientific">Frisingicoccus caecimuris</name>
    <dbReference type="NCBI Taxonomy" id="1796636"/>
    <lineage>
        <taxon>Bacteria</taxon>
        <taxon>Bacillati</taxon>
        <taxon>Bacillota</taxon>
        <taxon>Clostridia</taxon>
        <taxon>Lachnospirales</taxon>
        <taxon>Lachnospiraceae</taxon>
        <taxon>Frisingicoccus</taxon>
    </lineage>
</organism>
<dbReference type="OrthoDB" id="2078732at2"/>
<sequence length="416" mass="47032">MSNKGMIIRECERLNAARRVFEGRVDSASFFRRIRGDLVITGGEAGNQAMVLDLFCSCLERNDMPTIILTSHPEVMTAIQQKRNTQEIDGVMTSCVTDKNYHPFYGMSAQQILRFVCMVAEEMGYTTLIDPIMIYAAAVLNVVAAKYPVSLPAIVKLLNEDDDSISEFALQSGLSNVIADNIRANHEAGIALRRLFERLEEIFEDVYTPGSDTKYNFQSGAKGNLSGMAMYACSSNQHIFNSYLKEEIFYTLKRVPRVRIILDEMEFVDENDELMKYLIQAKRQGKVELMLVSQNIKESMHGNSELDFANVVLFQHGTSATTDDISKDLFSTYQYHVPIPVAGNTPHIFFSIKKAVHWQIQREERLRVRSQDLYAKPAILRKQSDYLAVKTTANDNVYLIPTSDFLPIVSGVPMVV</sequence>
<reference evidence="1 2" key="1">
    <citation type="submission" date="2019-03" db="EMBL/GenBank/DDBJ databases">
        <title>Genomic Encyclopedia of Type Strains, Phase IV (KMG-IV): sequencing the most valuable type-strain genomes for metagenomic binning, comparative biology and taxonomic classification.</title>
        <authorList>
            <person name="Goeker M."/>
        </authorList>
    </citation>
    <scope>NUCLEOTIDE SEQUENCE [LARGE SCALE GENOMIC DNA]</scope>
    <source>
        <strain evidence="1 2">DSM 28559</strain>
    </source>
</reference>
<name>A0A4R2LC76_9FIRM</name>
<proteinExistence type="predicted"/>
<evidence type="ECO:0008006" key="3">
    <source>
        <dbReference type="Google" id="ProtNLM"/>
    </source>
</evidence>
<comment type="caution">
    <text evidence="1">The sequence shown here is derived from an EMBL/GenBank/DDBJ whole genome shotgun (WGS) entry which is preliminary data.</text>
</comment>
<dbReference type="RefSeq" id="WP_132089420.1">
    <property type="nucleotide sequence ID" value="NZ_JANKAQ010000003.1"/>
</dbReference>
<dbReference type="AlphaFoldDB" id="A0A4R2LC76"/>
<keyword evidence="2" id="KW-1185">Reference proteome</keyword>
<protein>
    <recommendedName>
        <fullName evidence="3">TraD/TraG TraM recognition site domain-containing protein</fullName>
    </recommendedName>
</protein>
<evidence type="ECO:0000313" key="1">
    <source>
        <dbReference type="EMBL" id="TCO85316.1"/>
    </source>
</evidence>
<evidence type="ECO:0000313" key="2">
    <source>
        <dbReference type="Proteomes" id="UP000295711"/>
    </source>
</evidence>
<dbReference type="Proteomes" id="UP000295711">
    <property type="component" value="Unassembled WGS sequence"/>
</dbReference>